<dbReference type="GO" id="GO:0004462">
    <property type="term" value="F:lactoylglutathione lyase activity"/>
    <property type="evidence" value="ECO:0007669"/>
    <property type="project" value="InterPro"/>
</dbReference>
<dbReference type="EMBL" id="LR792683">
    <property type="protein sequence ID" value="CAB3393308.1"/>
    <property type="molecule type" value="Genomic_DNA"/>
</dbReference>
<keyword evidence="5 8" id="KW-0223">Dioxygenase</keyword>
<feature type="domain" description="VOC" evidence="9">
    <location>
        <begin position="143"/>
        <end position="265"/>
    </location>
</feature>
<evidence type="ECO:0000259" key="9">
    <source>
        <dbReference type="PROSITE" id="PS51819"/>
    </source>
</evidence>
<evidence type="ECO:0000313" key="10">
    <source>
        <dbReference type="EMBL" id="ATY84971.1"/>
    </source>
</evidence>
<evidence type="ECO:0000256" key="3">
    <source>
        <dbReference type="ARBA" id="ARBA00022723"/>
    </source>
</evidence>
<dbReference type="InterPro" id="IPR050383">
    <property type="entry name" value="GlyoxalaseI/FosfomycinResist"/>
</dbReference>
<gene>
    <name evidence="10" type="primary">hpaD</name>
    <name evidence="11" type="ORF">COOX1_1844</name>
    <name evidence="10" type="ORF">CVV65_08575</name>
</gene>
<keyword evidence="7 8" id="KW-0408">Iron</keyword>
<dbReference type="OrthoDB" id="317332at2"/>
<reference evidence="10" key="2">
    <citation type="journal article" date="2018" name="Genome Announc.">
        <title>Complete Genome Sequence of Kyrpidia sp. Strain EA-1, a Thermophilic Knallgas Bacterium, Isolated from the Azores.</title>
        <authorList>
            <person name="Reiner J.E."/>
            <person name="Lapp C.J."/>
            <person name="Bunk B."/>
            <person name="Sproer C."/>
            <person name="Overmann J."/>
            <person name="Gescher J."/>
        </authorList>
    </citation>
    <scope>NUCLEOTIDE SEQUENCE</scope>
    <source>
        <strain evidence="10">EA-1</strain>
    </source>
</reference>
<keyword evidence="3" id="KW-0479">Metal-binding</keyword>
<protein>
    <submittedName>
        <fullName evidence="10">3,4-dihydroxyphenylacetate 2,3-dioxygenase</fullName>
    </submittedName>
</protein>
<sequence length="331" mass="38141">MRDFEILRTAHVEYRVTDLDRARAFYVETLGFVETASDERRMYLRGYEDRFHHSLVLTKSPSPGVSHVAFRVRSDDEVRAAATFMEGQGLTVRWMEDGEEQGQGLAFRVQDPFGFPVEFFAGMEEVEWYLQRFDLHRGANILRIDHVNFFTPEVQRAYDWYTGELGFQCSEYTVTDDDPPRLWGSWLRRKATSHDLAISMGTGPQIHHASFVVDGREHILRIADVLAAKGYYTNIERGPGRHGTTNAFFLYLRDPDGNRIELFTGDYLIADPDWRPVQWKISDPMRQTFWGAAAPRRWFNEAMAVESVLTGELLPVTAPETMVLPPQIAHD</sequence>
<evidence type="ECO:0000256" key="4">
    <source>
        <dbReference type="ARBA" id="ARBA00022797"/>
    </source>
</evidence>
<reference evidence="11 13" key="3">
    <citation type="submission" date="2020-04" db="EMBL/GenBank/DDBJ databases">
        <authorList>
            <person name="Hogendoorn C."/>
        </authorList>
    </citation>
    <scope>NUCLEOTIDE SEQUENCE [LARGE SCALE GENOMIC DNA]</scope>
    <source>
        <strain evidence="11">COOX1</strain>
    </source>
</reference>
<dbReference type="InterPro" id="IPR037523">
    <property type="entry name" value="VOC_core"/>
</dbReference>
<dbReference type="Proteomes" id="UP000231932">
    <property type="component" value="Chromosome"/>
</dbReference>
<dbReference type="Gene3D" id="3.10.180.10">
    <property type="entry name" value="2,3-Dihydroxybiphenyl 1,2-Dioxygenase, domain 1"/>
    <property type="match status" value="2"/>
</dbReference>
<dbReference type="AlphaFoldDB" id="A0A2K8N6I4"/>
<dbReference type="RefSeq" id="WP_100667770.1">
    <property type="nucleotide sequence ID" value="NZ_CP024955.1"/>
</dbReference>
<dbReference type="PROSITE" id="PS00082">
    <property type="entry name" value="EXTRADIOL_DIOXYGENAS"/>
    <property type="match status" value="1"/>
</dbReference>
<evidence type="ECO:0000256" key="6">
    <source>
        <dbReference type="ARBA" id="ARBA00023002"/>
    </source>
</evidence>
<dbReference type="PROSITE" id="PS00934">
    <property type="entry name" value="GLYOXALASE_I_1"/>
    <property type="match status" value="1"/>
</dbReference>
<dbReference type="NCBIfam" id="TIGR02295">
    <property type="entry name" value="HpaD"/>
    <property type="match status" value="1"/>
</dbReference>
<dbReference type="InterPro" id="IPR018146">
    <property type="entry name" value="Glyoxalase_1_CS"/>
</dbReference>
<feature type="domain" description="VOC" evidence="9">
    <location>
        <begin position="8"/>
        <end position="122"/>
    </location>
</feature>
<dbReference type="PANTHER" id="PTHR21366">
    <property type="entry name" value="GLYOXALASE FAMILY PROTEIN"/>
    <property type="match status" value="1"/>
</dbReference>
<evidence type="ECO:0000256" key="7">
    <source>
        <dbReference type="ARBA" id="ARBA00023004"/>
    </source>
</evidence>
<dbReference type="SUPFAM" id="SSF54593">
    <property type="entry name" value="Glyoxalase/Bleomycin resistance protein/Dihydroxybiphenyl dioxygenase"/>
    <property type="match status" value="1"/>
</dbReference>
<keyword evidence="4 8" id="KW-0058">Aromatic hydrocarbons catabolism</keyword>
<evidence type="ECO:0000256" key="5">
    <source>
        <dbReference type="ARBA" id="ARBA00022964"/>
    </source>
</evidence>
<reference evidence="12" key="1">
    <citation type="submission" date="2017-11" db="EMBL/GenBank/DDBJ databases">
        <title>Complete Genome Sequence of Kyrpidia sp. Strain EA-1, a thermophilic, hydrogen-oxidizing Bacterium, isolated from the Azores.</title>
        <authorList>
            <person name="Reiner J.E."/>
            <person name="Lapp C.J."/>
            <person name="Bunk B."/>
            <person name="Gescher J."/>
        </authorList>
    </citation>
    <scope>NUCLEOTIDE SEQUENCE [LARGE SCALE GENOMIC DNA]</scope>
    <source>
        <strain evidence="12">EA-1</strain>
    </source>
</reference>
<dbReference type="Pfam" id="PF00903">
    <property type="entry name" value="Glyoxalase"/>
    <property type="match status" value="2"/>
</dbReference>
<dbReference type="InterPro" id="IPR000486">
    <property type="entry name" value="Xdiol_ring_cleave_dOase_1/2"/>
</dbReference>
<keyword evidence="12" id="KW-1185">Reference proteome</keyword>
<keyword evidence="6 8" id="KW-0560">Oxidoreductase</keyword>
<comment type="similarity">
    <text evidence="2 8">Belongs to the extradiol ring-cleavage dioxygenase family.</text>
</comment>
<name>A0A2K8N6I4_9BACL</name>
<evidence type="ECO:0000256" key="2">
    <source>
        <dbReference type="ARBA" id="ARBA00008784"/>
    </source>
</evidence>
<dbReference type="EMBL" id="CP024955">
    <property type="protein sequence ID" value="ATY84971.1"/>
    <property type="molecule type" value="Genomic_DNA"/>
</dbReference>
<evidence type="ECO:0000256" key="1">
    <source>
        <dbReference type="ARBA" id="ARBA00001954"/>
    </source>
</evidence>
<accession>A0A2K8N6I4</accession>
<evidence type="ECO:0000313" key="13">
    <source>
        <dbReference type="Proteomes" id="UP000502196"/>
    </source>
</evidence>
<evidence type="ECO:0000313" key="11">
    <source>
        <dbReference type="EMBL" id="CAB3393308.1"/>
    </source>
</evidence>
<evidence type="ECO:0000256" key="8">
    <source>
        <dbReference type="RuleBase" id="RU000683"/>
    </source>
</evidence>
<dbReference type="Proteomes" id="UP000502196">
    <property type="component" value="Chromosome"/>
</dbReference>
<proteinExistence type="inferred from homology"/>
<evidence type="ECO:0000313" key="12">
    <source>
        <dbReference type="Proteomes" id="UP000231932"/>
    </source>
</evidence>
<comment type="cofactor">
    <cofactor evidence="1 8">
        <name>Fe(2+)</name>
        <dbReference type="ChEBI" id="CHEBI:29033"/>
    </cofactor>
</comment>
<dbReference type="InterPro" id="IPR011981">
    <property type="entry name" value="DHPA_dOase_Mn/Fe"/>
</dbReference>
<dbReference type="GO" id="GO:0051213">
    <property type="term" value="F:dioxygenase activity"/>
    <property type="evidence" value="ECO:0007669"/>
    <property type="project" value="UniProtKB-KW"/>
</dbReference>
<dbReference type="InterPro" id="IPR004360">
    <property type="entry name" value="Glyas_Fos-R_dOase_dom"/>
</dbReference>
<dbReference type="InterPro" id="IPR029068">
    <property type="entry name" value="Glyas_Bleomycin-R_OHBP_Dase"/>
</dbReference>
<dbReference type="GO" id="GO:0008198">
    <property type="term" value="F:ferrous iron binding"/>
    <property type="evidence" value="ECO:0007669"/>
    <property type="project" value="InterPro"/>
</dbReference>
<dbReference type="KEGG" id="kyr:CVV65_08575"/>
<dbReference type="PROSITE" id="PS51819">
    <property type="entry name" value="VOC"/>
    <property type="match status" value="2"/>
</dbReference>
<organism evidence="10 12">
    <name type="scientific">Kyrpidia spormannii</name>
    <dbReference type="NCBI Taxonomy" id="2055160"/>
    <lineage>
        <taxon>Bacteria</taxon>
        <taxon>Bacillati</taxon>
        <taxon>Bacillota</taxon>
        <taxon>Bacilli</taxon>
        <taxon>Bacillales</taxon>
        <taxon>Alicyclobacillaceae</taxon>
        <taxon>Kyrpidia</taxon>
    </lineage>
</organism>